<dbReference type="GO" id="GO:0005524">
    <property type="term" value="F:ATP binding"/>
    <property type="evidence" value="ECO:0007669"/>
    <property type="project" value="UniProtKB-KW"/>
</dbReference>
<keyword evidence="3" id="KW-0067">ATP-binding</keyword>
<protein>
    <submittedName>
        <fullName evidence="3">Putative D-xylose transport ATP-binding protein xylG</fullName>
    </submittedName>
</protein>
<dbReference type="Proteomes" id="UP000007460">
    <property type="component" value="Chromosome"/>
</dbReference>
<feature type="transmembrane region" description="Helical" evidence="2">
    <location>
        <begin position="43"/>
        <end position="64"/>
    </location>
</feature>
<keyword evidence="4" id="KW-1185">Reference proteome</keyword>
<dbReference type="AlphaFoldDB" id="D5BPQ7"/>
<keyword evidence="2" id="KW-1133">Transmembrane helix</keyword>
<organism evidence="3 4">
    <name type="scientific">Puniceispirillum marinum (strain IMCC1322)</name>
    <dbReference type="NCBI Taxonomy" id="488538"/>
    <lineage>
        <taxon>Bacteria</taxon>
        <taxon>Pseudomonadati</taxon>
        <taxon>Pseudomonadota</taxon>
        <taxon>Alphaproteobacteria</taxon>
        <taxon>Candidatus Puniceispirillales</taxon>
        <taxon>Candidatus Puniceispirillaceae</taxon>
        <taxon>Candidatus Puniceispirillum</taxon>
    </lineage>
</organism>
<accession>D5BPQ7</accession>
<reference evidence="3 4" key="1">
    <citation type="journal article" date="2010" name="J. Bacteriol.">
        <title>Complete genome sequence of "Candidatus Puniceispirillum marinum" IMCC1322, a representative of the SAR116 clade in the Alphaproteobacteria.</title>
        <authorList>
            <person name="Oh H.M."/>
            <person name="Kwon K.K."/>
            <person name="Kang I."/>
            <person name="Kang S.G."/>
            <person name="Lee J.H."/>
            <person name="Kim S.J."/>
            <person name="Cho J.C."/>
        </authorList>
    </citation>
    <scope>NUCLEOTIDE SEQUENCE [LARGE SCALE GENOMIC DNA]</scope>
    <source>
        <strain evidence="3 4">IMCC1322</strain>
    </source>
</reference>
<dbReference type="KEGG" id="apb:SAR116_2316"/>
<dbReference type="RefSeq" id="WP_013047186.1">
    <property type="nucleotide sequence ID" value="NC_014010.1"/>
</dbReference>
<feature type="compositionally biased region" description="Polar residues" evidence="1">
    <location>
        <begin position="1"/>
        <end position="16"/>
    </location>
</feature>
<evidence type="ECO:0000313" key="3">
    <source>
        <dbReference type="EMBL" id="ADE40559.1"/>
    </source>
</evidence>
<name>D5BPQ7_PUNMI</name>
<gene>
    <name evidence="3" type="ordered locus">SAR116_2316</name>
</gene>
<evidence type="ECO:0000313" key="4">
    <source>
        <dbReference type="Proteomes" id="UP000007460"/>
    </source>
</evidence>
<keyword evidence="2" id="KW-0472">Membrane</keyword>
<dbReference type="EMBL" id="CP001751">
    <property type="protein sequence ID" value="ADE40559.1"/>
    <property type="molecule type" value="Genomic_DNA"/>
</dbReference>
<keyword evidence="2" id="KW-0812">Transmembrane</keyword>
<keyword evidence="3" id="KW-0547">Nucleotide-binding</keyword>
<evidence type="ECO:0000256" key="2">
    <source>
        <dbReference type="SAM" id="Phobius"/>
    </source>
</evidence>
<evidence type="ECO:0000256" key="1">
    <source>
        <dbReference type="SAM" id="MobiDB-lite"/>
    </source>
</evidence>
<proteinExistence type="predicted"/>
<feature type="region of interest" description="Disordered" evidence="1">
    <location>
        <begin position="1"/>
        <end position="23"/>
    </location>
</feature>
<dbReference type="HOGENOM" id="CLU_1936338_0_0_5"/>
<sequence length="130" mass="13705">MMADNNAKSTNNTNQDTDIDAKTGMADGEAPSAVIGHLGLIKAMSVIMAVLIVAALVTIIVTIYSRMTASNAVKEAVEIELVVPADTRIISASDAEKGDMLLVLENAKGQMVWRVNGTGQVTQKMSILSD</sequence>